<reference evidence="5" key="1">
    <citation type="submission" date="2025-08" db="UniProtKB">
        <authorList>
            <consortium name="RefSeq"/>
        </authorList>
    </citation>
    <scope>IDENTIFICATION</scope>
    <source>
        <tissue evidence="5">Whole sample</tissue>
    </source>
</reference>
<dbReference type="AlphaFoldDB" id="A0A8B8CM62"/>
<proteinExistence type="predicted"/>
<accession>A0A8B8CM62</accession>
<evidence type="ECO:0000313" key="4">
    <source>
        <dbReference type="Proteomes" id="UP000694844"/>
    </source>
</evidence>
<keyword evidence="4" id="KW-1185">Reference proteome</keyword>
<evidence type="ECO:0000259" key="3">
    <source>
        <dbReference type="PROSITE" id="PS50119"/>
    </source>
</evidence>
<dbReference type="OrthoDB" id="153872at2759"/>
<evidence type="ECO:0000256" key="2">
    <source>
        <dbReference type="SAM" id="Coils"/>
    </source>
</evidence>
<evidence type="ECO:0000256" key="1">
    <source>
        <dbReference type="PROSITE-ProRule" id="PRU00024"/>
    </source>
</evidence>
<dbReference type="SUPFAM" id="SSF101898">
    <property type="entry name" value="NHL repeat"/>
    <property type="match status" value="1"/>
</dbReference>
<dbReference type="RefSeq" id="XP_022316870.1">
    <property type="nucleotide sequence ID" value="XM_022461162.1"/>
</dbReference>
<name>A0A8B8CM62_CRAVI</name>
<organism evidence="4 5">
    <name type="scientific">Crassostrea virginica</name>
    <name type="common">Eastern oyster</name>
    <dbReference type="NCBI Taxonomy" id="6565"/>
    <lineage>
        <taxon>Eukaryota</taxon>
        <taxon>Metazoa</taxon>
        <taxon>Spiralia</taxon>
        <taxon>Lophotrochozoa</taxon>
        <taxon>Mollusca</taxon>
        <taxon>Bivalvia</taxon>
        <taxon>Autobranchia</taxon>
        <taxon>Pteriomorphia</taxon>
        <taxon>Ostreida</taxon>
        <taxon>Ostreoidea</taxon>
        <taxon>Ostreidae</taxon>
        <taxon>Crassostrea</taxon>
    </lineage>
</organism>
<feature type="coiled-coil region" evidence="2">
    <location>
        <begin position="87"/>
        <end position="114"/>
    </location>
</feature>
<dbReference type="KEGG" id="cvn:111120450"/>
<protein>
    <submittedName>
        <fullName evidence="5">Uncharacterized protein LOC111120450</fullName>
    </submittedName>
</protein>
<keyword evidence="1" id="KW-0862">Zinc</keyword>
<dbReference type="Proteomes" id="UP000694844">
    <property type="component" value="Chromosome 2"/>
</dbReference>
<keyword evidence="1" id="KW-0863">Zinc-finger</keyword>
<feature type="domain" description="B box-type" evidence="3">
    <location>
        <begin position="14"/>
        <end position="59"/>
    </location>
</feature>
<dbReference type="InterPro" id="IPR000315">
    <property type="entry name" value="Znf_B-box"/>
</dbReference>
<dbReference type="GeneID" id="111120450"/>
<evidence type="ECO:0000313" key="5">
    <source>
        <dbReference type="RefSeq" id="XP_022316870.1"/>
    </source>
</evidence>
<dbReference type="PROSITE" id="PS50119">
    <property type="entry name" value="ZF_BBOX"/>
    <property type="match status" value="1"/>
</dbReference>
<dbReference type="Gene3D" id="2.120.10.30">
    <property type="entry name" value="TolB, C-terminal domain"/>
    <property type="match status" value="1"/>
</dbReference>
<keyword evidence="1" id="KW-0479">Metal-binding</keyword>
<sequence length="290" mass="32487">MEVFETMDTERSAQDLIRCGLCETPVPPMHCDICHINLCKACVGEHLSDESKDHKVVPFSKRGSTINYPKSLDKQGEALHREIDIIIQGMKSEIENMEAQYIAAKDRQEDAINQTMSELTQIILNLQNLLDYNDFCLVSEYTSRTEAFRSLPAQFQGELLKSAQTKSGNKPKDIAVTRNGDLVYTDYDDSSINLVSGTQIQTLVTLQEWRPRGLCSTSSGDLLVIMDSDDDKQTKVVRFSGSKQKQIGITTDSQANILTVDANKNRVHIIDKDGHFLRYIHNCGLQGPNG</sequence>
<dbReference type="InterPro" id="IPR011042">
    <property type="entry name" value="6-blade_b-propeller_TolB-like"/>
</dbReference>
<dbReference type="GO" id="GO:0008270">
    <property type="term" value="F:zinc ion binding"/>
    <property type="evidence" value="ECO:0007669"/>
    <property type="project" value="UniProtKB-KW"/>
</dbReference>
<gene>
    <name evidence="5" type="primary">LOC111120450</name>
</gene>
<keyword evidence="2" id="KW-0175">Coiled coil</keyword>